<dbReference type="PROSITE" id="PS51464">
    <property type="entry name" value="SIS"/>
    <property type="match status" value="1"/>
</dbReference>
<evidence type="ECO:0000313" key="5">
    <source>
        <dbReference type="Proteomes" id="UP000178435"/>
    </source>
</evidence>
<dbReference type="GO" id="GO:0005975">
    <property type="term" value="P:carbohydrate metabolic process"/>
    <property type="evidence" value="ECO:0007669"/>
    <property type="project" value="InterPro"/>
</dbReference>
<reference evidence="4 5" key="1">
    <citation type="journal article" date="2016" name="Nat. Commun.">
        <title>Thousands of microbial genomes shed light on interconnected biogeochemical processes in an aquifer system.</title>
        <authorList>
            <person name="Anantharaman K."/>
            <person name="Brown C.T."/>
            <person name="Hug L.A."/>
            <person name="Sharon I."/>
            <person name="Castelle C.J."/>
            <person name="Probst A.J."/>
            <person name="Thomas B.C."/>
            <person name="Singh A."/>
            <person name="Wilkins M.J."/>
            <person name="Karaoz U."/>
            <person name="Brodie E.L."/>
            <person name="Williams K.H."/>
            <person name="Hubbard S.S."/>
            <person name="Banfield J.F."/>
        </authorList>
    </citation>
    <scope>NUCLEOTIDE SEQUENCE [LARGE SCALE GENOMIC DNA]</scope>
</reference>
<dbReference type="SUPFAM" id="SSF53697">
    <property type="entry name" value="SIS domain"/>
    <property type="match status" value="1"/>
</dbReference>
<dbReference type="AlphaFoldDB" id="A0A1F7RSE6"/>
<sequence length="403" mass="45638">MTNCELTSILSKINVFFPSYLKGKKWDQPIPAFNNKLLKHIAVRRFKSRRKKMKTKVLDNKNFISSIDKSSMYMELDNFPKTISEKVTLNLPDNYSRVKNILVGGMGGSGICGDIIQSTLFELIDLPIEVIKDYSLPKHINSESLVIVISYSGNTEETLSLFDEAQKRESKIIAISNGGELQEKAKKFNSPYIRVKESLMPRTALGHLLNPLLNIVLKLFPNTLAYQDILEAEKILSNLQIIYALGSPLSENRAKEIAEKIKNKSIMIFGSESITRSAALRLKTQFNENSKLSVYYNCFPELGHNEIIGIADDPLSKKDTVIITLRSPLENPQLKKCIDVALEIIKPRVNEVIELWGQGKSKLSQILSLIFLGDWISYYLALLREVDPTPVPSINQFKKMKKE</sequence>
<dbReference type="EMBL" id="MGDF01000141">
    <property type="protein sequence ID" value="OGL44489.1"/>
    <property type="molecule type" value="Genomic_DNA"/>
</dbReference>
<dbReference type="CDD" id="cd05637">
    <property type="entry name" value="SIS_PGI_PMI_2"/>
    <property type="match status" value="1"/>
</dbReference>
<feature type="domain" description="SIS" evidence="3">
    <location>
        <begin position="91"/>
        <end position="225"/>
    </location>
</feature>
<dbReference type="NCBIfam" id="NF006423">
    <property type="entry name" value="PRK08674.1-2"/>
    <property type="match status" value="1"/>
</dbReference>
<dbReference type="Pfam" id="PF01380">
    <property type="entry name" value="SIS"/>
    <property type="match status" value="1"/>
</dbReference>
<dbReference type="GO" id="GO:0097367">
    <property type="term" value="F:carbohydrate derivative binding"/>
    <property type="evidence" value="ECO:0007669"/>
    <property type="project" value="InterPro"/>
</dbReference>
<organism evidence="4 5">
    <name type="scientific">Candidatus Schekmanbacteria bacterium RBG_16_38_11</name>
    <dbReference type="NCBI Taxonomy" id="1817880"/>
    <lineage>
        <taxon>Bacteria</taxon>
        <taxon>Candidatus Schekmaniibacteriota</taxon>
    </lineage>
</organism>
<dbReference type="Gene3D" id="3.40.50.10490">
    <property type="entry name" value="Glucose-6-phosphate isomerase like protein, domain 1"/>
    <property type="match status" value="2"/>
</dbReference>
<dbReference type="NCBIfam" id="NF006426">
    <property type="entry name" value="PRK08674.1-6"/>
    <property type="match status" value="1"/>
</dbReference>
<dbReference type="GO" id="GO:0004476">
    <property type="term" value="F:mannose-6-phosphate isomerase activity"/>
    <property type="evidence" value="ECO:0007669"/>
    <property type="project" value="InterPro"/>
</dbReference>
<dbReference type="GO" id="GO:0004347">
    <property type="term" value="F:glucose-6-phosphate isomerase activity"/>
    <property type="evidence" value="ECO:0007669"/>
    <property type="project" value="InterPro"/>
</dbReference>
<proteinExistence type="inferred from homology"/>
<dbReference type="InterPro" id="IPR001347">
    <property type="entry name" value="SIS_dom"/>
</dbReference>
<evidence type="ECO:0000256" key="2">
    <source>
        <dbReference type="ARBA" id="ARBA00023235"/>
    </source>
</evidence>
<gene>
    <name evidence="4" type="ORF">A2149_08745</name>
</gene>
<keyword evidence="2 4" id="KW-0413">Isomerase</keyword>
<evidence type="ECO:0000256" key="1">
    <source>
        <dbReference type="ARBA" id="ARBA00010523"/>
    </source>
</evidence>
<dbReference type="InterPro" id="IPR019490">
    <property type="entry name" value="Glu6P/Mann6P_isomerase_C"/>
</dbReference>
<accession>A0A1F7RSE6</accession>
<comment type="similarity">
    <text evidence="1">Belongs to the PGI/PMI family.</text>
</comment>
<dbReference type="Pfam" id="PF10432">
    <property type="entry name" value="bact-PGI_C"/>
    <property type="match status" value="1"/>
</dbReference>
<protein>
    <submittedName>
        <fullName evidence="4">Bifunctional phosphoglucose/phosphomannose isomerase</fullName>
    </submittedName>
</protein>
<dbReference type="InterPro" id="IPR046348">
    <property type="entry name" value="SIS_dom_sf"/>
</dbReference>
<evidence type="ECO:0000259" key="3">
    <source>
        <dbReference type="PROSITE" id="PS51464"/>
    </source>
</evidence>
<dbReference type="NCBIfam" id="TIGR02128">
    <property type="entry name" value="G6PI_arch"/>
    <property type="match status" value="1"/>
</dbReference>
<dbReference type="GO" id="GO:1901135">
    <property type="term" value="P:carbohydrate derivative metabolic process"/>
    <property type="evidence" value="ECO:0007669"/>
    <property type="project" value="InterPro"/>
</dbReference>
<comment type="caution">
    <text evidence="4">The sequence shown here is derived from an EMBL/GenBank/DDBJ whole genome shotgun (WGS) entry which is preliminary data.</text>
</comment>
<dbReference type="Proteomes" id="UP000178435">
    <property type="component" value="Unassembled WGS sequence"/>
</dbReference>
<name>A0A1F7RSE6_9BACT</name>
<evidence type="ECO:0000313" key="4">
    <source>
        <dbReference type="EMBL" id="OGL44489.1"/>
    </source>
</evidence>